<evidence type="ECO:0008006" key="2">
    <source>
        <dbReference type="Google" id="ProtNLM"/>
    </source>
</evidence>
<dbReference type="EMBL" id="VSSQ01076162">
    <property type="protein sequence ID" value="MPN26591.1"/>
    <property type="molecule type" value="Genomic_DNA"/>
</dbReference>
<dbReference type="AlphaFoldDB" id="A0A645GHY5"/>
<accession>A0A645GHY5</accession>
<sequence>MKDFIKGITDSIEGFFKAMVNGVIRALNSMINGLNKLNVDIPDWVPGIGGKSLGFNIPNIPYLAKGGIVDQPTLAMVGERGKEAVVPLENNTEWMDKLASVLISALMGAMQLSNSGQTSGESGDIILQIDGVTIGRILGPILDKEKGRIGDPVIQPI</sequence>
<evidence type="ECO:0000313" key="1">
    <source>
        <dbReference type="EMBL" id="MPN26591.1"/>
    </source>
</evidence>
<protein>
    <recommendedName>
        <fullName evidence="2">Phage tail tape measure protein domain-containing protein</fullName>
    </recommendedName>
</protein>
<proteinExistence type="predicted"/>
<name>A0A645GHY5_9ZZZZ</name>
<reference evidence="1" key="1">
    <citation type="submission" date="2019-08" db="EMBL/GenBank/DDBJ databases">
        <authorList>
            <person name="Kucharzyk K."/>
            <person name="Murdoch R.W."/>
            <person name="Higgins S."/>
            <person name="Loffler F."/>
        </authorList>
    </citation>
    <scope>NUCLEOTIDE SEQUENCE</scope>
</reference>
<comment type="caution">
    <text evidence="1">The sequence shown here is derived from an EMBL/GenBank/DDBJ whole genome shotgun (WGS) entry which is preliminary data.</text>
</comment>
<gene>
    <name evidence="1" type="ORF">SDC9_174016</name>
</gene>
<organism evidence="1">
    <name type="scientific">bioreactor metagenome</name>
    <dbReference type="NCBI Taxonomy" id="1076179"/>
    <lineage>
        <taxon>unclassified sequences</taxon>
        <taxon>metagenomes</taxon>
        <taxon>ecological metagenomes</taxon>
    </lineage>
</organism>